<feature type="region of interest" description="Disordered" evidence="3">
    <location>
        <begin position="1058"/>
        <end position="1085"/>
    </location>
</feature>
<feature type="compositionally biased region" description="Basic and acidic residues" evidence="3">
    <location>
        <begin position="1058"/>
        <end position="1070"/>
    </location>
</feature>
<dbReference type="RefSeq" id="XP_011293803.2">
    <property type="nucleotide sequence ID" value="XM_011295501.3"/>
</dbReference>
<feature type="compositionally biased region" description="Pro residues" evidence="3">
    <location>
        <begin position="765"/>
        <end position="795"/>
    </location>
</feature>
<feature type="compositionally biased region" description="Low complexity" evidence="3">
    <location>
        <begin position="796"/>
        <end position="808"/>
    </location>
</feature>
<dbReference type="PROSITE" id="PS00018">
    <property type="entry name" value="EF_HAND_1"/>
    <property type="match status" value="2"/>
</dbReference>
<protein>
    <submittedName>
        <fullName evidence="8 9">Epidermal growth factor receptor substrate 15-like 1 isoform X1</fullName>
    </submittedName>
</protein>
<dbReference type="RefSeq" id="XP_011293802.2">
    <property type="nucleotide sequence ID" value="XM_011295500.3"/>
</dbReference>
<dbReference type="GO" id="GO:0006897">
    <property type="term" value="P:endocytosis"/>
    <property type="evidence" value="ECO:0007669"/>
    <property type="project" value="TreeGrafter"/>
</dbReference>
<evidence type="ECO:0000313" key="8">
    <source>
        <dbReference type="RefSeq" id="XP_058981613.1"/>
    </source>
</evidence>
<dbReference type="RefSeq" id="XP_058981613.1">
    <property type="nucleotide sequence ID" value="XM_059125630.1"/>
</dbReference>
<feature type="domain" description="EF-hand" evidence="5">
    <location>
        <begin position="170"/>
        <end position="205"/>
    </location>
</feature>
<evidence type="ECO:0000313" key="10">
    <source>
        <dbReference type="RefSeq" id="XP_058981624.1"/>
    </source>
</evidence>
<feature type="compositionally biased region" description="Polar residues" evidence="3">
    <location>
        <begin position="952"/>
        <end position="977"/>
    </location>
</feature>
<dbReference type="Gene3D" id="1.10.287.1490">
    <property type="match status" value="1"/>
</dbReference>
<evidence type="ECO:0000313" key="6">
    <source>
        <dbReference type="EnsemblMetazoa" id="MDOA015449-PF"/>
    </source>
</evidence>
<dbReference type="SUPFAM" id="SSF57997">
    <property type="entry name" value="Tropomyosin"/>
    <property type="match status" value="1"/>
</dbReference>
<keyword evidence="1" id="KW-0106">Calcium</keyword>
<feature type="domain" description="EH" evidence="4">
    <location>
        <begin position="12"/>
        <end position="119"/>
    </location>
</feature>
<evidence type="ECO:0000256" key="2">
    <source>
        <dbReference type="SAM" id="Coils"/>
    </source>
</evidence>
<feature type="compositionally biased region" description="Low complexity" evidence="3">
    <location>
        <begin position="850"/>
        <end position="862"/>
    </location>
</feature>
<dbReference type="KEGG" id="mde:101894108"/>
<dbReference type="GO" id="GO:0030132">
    <property type="term" value="C:clathrin coat of coated pit"/>
    <property type="evidence" value="ECO:0007669"/>
    <property type="project" value="TreeGrafter"/>
</dbReference>
<dbReference type="InterPro" id="IPR000261">
    <property type="entry name" value="EH_dom"/>
</dbReference>
<dbReference type="OrthoDB" id="524326at2759"/>
<feature type="region of interest" description="Disordered" evidence="3">
    <location>
        <begin position="1117"/>
        <end position="1167"/>
    </location>
</feature>
<evidence type="ECO:0000313" key="9">
    <source>
        <dbReference type="RefSeq" id="XP_058981615.1"/>
    </source>
</evidence>
<dbReference type="VEuPathDB" id="VectorBase:MDOA015449"/>
<name>A0A1I8NIC7_MUSDO</name>
<dbReference type="EnsemblMetazoa" id="MDOA015449-RE">
    <property type="protein sequence ID" value="MDOA015449-PE"/>
    <property type="gene ID" value="MDOA015449"/>
</dbReference>
<proteinExistence type="predicted"/>
<dbReference type="PANTHER" id="PTHR11216:SF176">
    <property type="entry name" value="EPIDERMAL GROWTH FACTOR RECEPTOR PATHWAY SUBSTRATE CLONE 15, ISOFORM A"/>
    <property type="match status" value="1"/>
</dbReference>
<dbReference type="STRING" id="7370.A0A1I8NIC7"/>
<dbReference type="PROSITE" id="PS50222">
    <property type="entry name" value="EF_HAND_2"/>
    <property type="match status" value="2"/>
</dbReference>
<dbReference type="CDD" id="cd00052">
    <property type="entry name" value="EH"/>
    <property type="match status" value="3"/>
</dbReference>
<dbReference type="GO" id="GO:0016197">
    <property type="term" value="P:endosomal transport"/>
    <property type="evidence" value="ECO:0007669"/>
    <property type="project" value="TreeGrafter"/>
</dbReference>
<feature type="domain" description="EH" evidence="4">
    <location>
        <begin position="316"/>
        <end position="405"/>
    </location>
</feature>
<dbReference type="RefSeq" id="XP_058981615.1">
    <property type="nucleotide sequence ID" value="XM_059125632.1"/>
</dbReference>
<keyword evidence="7" id="KW-1185">Reference proteome</keyword>
<feature type="region of interest" description="Disordered" evidence="3">
    <location>
        <begin position="877"/>
        <end position="909"/>
    </location>
</feature>
<reference evidence="6" key="1">
    <citation type="submission" date="2020-05" db="UniProtKB">
        <authorList>
            <consortium name="EnsemblMetazoa"/>
        </authorList>
    </citation>
    <scope>IDENTIFICATION</scope>
    <source>
        <strain evidence="6">Aabys</strain>
    </source>
</reference>
<dbReference type="EnsemblMetazoa" id="MDOA015449-RF">
    <property type="protein sequence ID" value="MDOA015449-PF"/>
    <property type="gene ID" value="MDOA015449"/>
</dbReference>
<dbReference type="RefSeq" id="XP_058981624.1">
    <property type="nucleotide sequence ID" value="XM_059125641.1"/>
</dbReference>
<sequence length="1456" mass="157637">MNIDFVKLCGKHTPIYEAYYKQMDPKGTGTIEAMAAAKFLKKSGLSDVVLSRVWDLSDPNGKGYLDKPGFFVALKLVSLAQAGHVYNMNNIYMDTEKPPKVGDLPKIMPPRVPPSPVVTAGAVPAAAPTGDWSIRVIDRLKYEQLFESLKPVGGMLPGNKVKGVLLDSKLPMDTLGKIWDLADQDKDGNLDKHEFIVAMHLVYKTLEKRTVPDVLPPELRKPGVPPPKPAPPVIAGGATMPRAPSNDGFGDGGFVANFPKDIAPPPAIPIPPAIQRVPPVGGPATVGPLISTDPLIPIGAPPSVTANADWVVGAEEFKRFEVMFREADRDKDGLVSGLEVKNVFLQSGVPQKMLAHIWALCDTNQSGKLTLEQFALAMWMVERKQKGIDPPQVLTANMVPPSMRGIVSGVDIQPQEPKPTYTNPELEMISKEIEELAKERRALETEIAQKEADIRIKNGEVRSLQSELDTLSATLKQLENQRGEAQKRLDDLKAQSLEYEKSLQIINLEIPKMRNQVNKIREQCQKQEETINEQEGELNAKRSELQKLKDEENSLQKEYDENNRELQKLTNHLQNTQLQISSIRSMVTQLMETQRQMTDALLMCRAAIDAENAELVSEYQLKIEPDFSDARIQLEKEIEIPKDDPFNDTTTAAMNNKNNGFASNGFDSDPFTGSTTTAAPAKGGFDDSFNTGFDANFDAFASSNTSGFGGDAFGGSAFANKPAEPAKDNFDNDPFAALHAPTGQGQVLSPNTQTQQQNLTTAKSGPPPRPESPSPALPPKKSKVPPPRPAPPRPLQAPNRPAQPEGFGSTAGSGGFADFADFDTKAPIIPPPLPTIPYKSATNPLKTKPSNTNSSSSSSVSTSNLSLFENFTLTPATSNITTSSSTATTNSNNISSSSSITLGSNNSSSTTKQLDDSFSDLFKNVNTTTTSTTNIITSSSIDTDTNNTNITALSSPSSTSFDVTNSNKSLTRSRSNTPKQLAATTLGTSLFDAFSAPVATKTTTDHFSTIKSTSSIISGPTDFNDDPFKDYRYEDPFNIKDPFADDDDEFSTDPEKVFKDEISSDDDKHRTNTTNNTTQDSMQTISTSTSNIYSTAKSNSTVSSDFLNQFESFNLNNNPSPVPSHHSSSSSAFTGMGAMDGPINSKSKSNTPIPTATNTTNTTTSNSSNLFDNFADFDAFSTKSSTSTMESNKKTTTLSASSTKINKPDPFLDAFNDNFDTHSNKSYDSNSNPKKSTGKSISSLDAFDDAFSAPETTKSRQSPFDAFGGGSFASSKGAGEQITAASMFDAFNDNNFEDDFFKNSNTAVKETNLNKGKLQNKSPISFNNNDTNIDNFAKFDAFSNDNFNNSTNITNLNNNKQKYSLPLSAATTIQSKTASSLGLSAIPRTENLLKVQNQTLLTAVSNTEKAAAAAAGTTTLNENGAKLPEKFSADYSKPETFDDDLQEAIKRSMVEQ</sequence>
<feature type="compositionally biased region" description="Low complexity" evidence="3">
    <location>
        <begin position="751"/>
        <end position="764"/>
    </location>
</feature>
<feature type="domain" description="EF-hand" evidence="5">
    <location>
        <begin position="315"/>
        <end position="350"/>
    </location>
</feature>
<feature type="region of interest" description="Disordered" evidence="3">
    <location>
        <begin position="939"/>
        <end position="977"/>
    </location>
</feature>
<dbReference type="SMART" id="SM00054">
    <property type="entry name" value="EFh"/>
    <property type="match status" value="4"/>
</dbReference>
<dbReference type="InterPro" id="IPR011992">
    <property type="entry name" value="EF-hand-dom_pair"/>
</dbReference>
<feature type="compositionally biased region" description="Polar residues" evidence="3">
    <location>
        <begin position="840"/>
        <end position="849"/>
    </location>
</feature>
<feature type="compositionally biased region" description="Low complexity" evidence="3">
    <location>
        <begin position="939"/>
        <end position="951"/>
    </location>
</feature>
<dbReference type="Pfam" id="PF12763">
    <property type="entry name" value="EH"/>
    <property type="match status" value="3"/>
</dbReference>
<gene>
    <name evidence="6" type="primary">101894108</name>
    <name evidence="8 9 10" type="synonym">LOC131803856</name>
</gene>
<dbReference type="EnsemblMetazoa" id="MDOA015449-RH">
    <property type="protein sequence ID" value="MDOA015449-PH"/>
    <property type="gene ID" value="MDOA015449"/>
</dbReference>
<dbReference type="FunFam" id="1.10.238.10:FF:000271">
    <property type="entry name" value="Epidermal growth factor receptor substrate 15 homolog"/>
    <property type="match status" value="1"/>
</dbReference>
<feature type="compositionally biased region" description="Low complexity" evidence="3">
    <location>
        <begin position="1149"/>
        <end position="1167"/>
    </location>
</feature>
<keyword evidence="2" id="KW-0175">Coiled coil</keyword>
<evidence type="ECO:0000256" key="3">
    <source>
        <dbReference type="SAM" id="MobiDB-lite"/>
    </source>
</evidence>
<dbReference type="RefSeq" id="XP_011293804.2">
    <property type="nucleotide sequence ID" value="XM_011295502.3"/>
</dbReference>
<feature type="compositionally biased region" description="Polar residues" evidence="3">
    <location>
        <begin position="1072"/>
        <end position="1083"/>
    </location>
</feature>
<evidence type="ECO:0000259" key="5">
    <source>
        <dbReference type="PROSITE" id="PS50222"/>
    </source>
</evidence>
<evidence type="ECO:0000259" key="4">
    <source>
        <dbReference type="PROSITE" id="PS50031"/>
    </source>
</evidence>
<dbReference type="GO" id="GO:0005509">
    <property type="term" value="F:calcium ion binding"/>
    <property type="evidence" value="ECO:0007669"/>
    <property type="project" value="InterPro"/>
</dbReference>
<dbReference type="GO" id="GO:0045296">
    <property type="term" value="F:cadherin binding"/>
    <property type="evidence" value="ECO:0007669"/>
    <property type="project" value="TreeGrafter"/>
</dbReference>
<reference evidence="8 9" key="2">
    <citation type="submission" date="2025-05" db="UniProtKB">
        <authorList>
            <consortium name="RefSeq"/>
        </authorList>
    </citation>
    <scope>IDENTIFICATION</scope>
    <source>
        <strain evidence="8 9">Aabys</strain>
        <tissue evidence="8 9">Whole body</tissue>
    </source>
</reference>
<dbReference type="PANTHER" id="PTHR11216">
    <property type="entry name" value="EH DOMAIN"/>
    <property type="match status" value="1"/>
</dbReference>
<organism evidence="6">
    <name type="scientific">Musca domestica</name>
    <name type="common">House fly</name>
    <dbReference type="NCBI Taxonomy" id="7370"/>
    <lineage>
        <taxon>Eukaryota</taxon>
        <taxon>Metazoa</taxon>
        <taxon>Ecdysozoa</taxon>
        <taxon>Arthropoda</taxon>
        <taxon>Hexapoda</taxon>
        <taxon>Insecta</taxon>
        <taxon>Pterygota</taxon>
        <taxon>Neoptera</taxon>
        <taxon>Endopterygota</taxon>
        <taxon>Diptera</taxon>
        <taxon>Brachycera</taxon>
        <taxon>Muscomorpha</taxon>
        <taxon>Muscoidea</taxon>
        <taxon>Muscidae</taxon>
        <taxon>Musca</taxon>
    </lineage>
</organism>
<dbReference type="PROSITE" id="PS50031">
    <property type="entry name" value="EH"/>
    <property type="match status" value="3"/>
</dbReference>
<evidence type="ECO:0000256" key="1">
    <source>
        <dbReference type="ARBA" id="ARBA00022837"/>
    </source>
</evidence>
<dbReference type="Gene3D" id="1.10.238.10">
    <property type="entry name" value="EF-hand"/>
    <property type="match status" value="3"/>
</dbReference>
<feature type="compositionally biased region" description="Low complexity" evidence="3">
    <location>
        <begin position="1117"/>
        <end position="1131"/>
    </location>
</feature>
<dbReference type="SMART" id="SM00027">
    <property type="entry name" value="EH"/>
    <property type="match status" value="3"/>
</dbReference>
<feature type="domain" description="EH" evidence="4">
    <location>
        <begin position="138"/>
        <end position="226"/>
    </location>
</feature>
<dbReference type="Proteomes" id="UP001652621">
    <property type="component" value="Unplaced"/>
</dbReference>
<evidence type="ECO:0000313" key="7">
    <source>
        <dbReference type="Proteomes" id="UP001652621"/>
    </source>
</evidence>
<dbReference type="InterPro" id="IPR018247">
    <property type="entry name" value="EF_Hand_1_Ca_BS"/>
</dbReference>
<dbReference type="eggNOG" id="KOG0998">
    <property type="taxonomic scope" value="Eukaryota"/>
</dbReference>
<feature type="region of interest" description="Disordered" evidence="3">
    <location>
        <begin position="719"/>
        <end position="862"/>
    </location>
</feature>
<dbReference type="SUPFAM" id="SSF47473">
    <property type="entry name" value="EF-hand"/>
    <property type="match status" value="3"/>
</dbReference>
<feature type="coiled-coil region" evidence="2">
    <location>
        <begin position="426"/>
        <end position="579"/>
    </location>
</feature>
<dbReference type="VEuPathDB" id="VectorBase:MDOMA2_002715"/>
<accession>A0A1I8NIC7</accession>
<dbReference type="InterPro" id="IPR002048">
    <property type="entry name" value="EF_hand_dom"/>
</dbReference>